<feature type="compositionally biased region" description="Low complexity" evidence="1">
    <location>
        <begin position="55"/>
        <end position="65"/>
    </location>
</feature>
<comment type="caution">
    <text evidence="2">The sequence shown here is derived from an EMBL/GenBank/DDBJ whole genome shotgun (WGS) entry which is preliminary data.</text>
</comment>
<feature type="compositionally biased region" description="Low complexity" evidence="1">
    <location>
        <begin position="135"/>
        <end position="158"/>
    </location>
</feature>
<evidence type="ECO:0000256" key="1">
    <source>
        <dbReference type="SAM" id="MobiDB-lite"/>
    </source>
</evidence>
<dbReference type="EMBL" id="JAEHOC010000008">
    <property type="protein sequence ID" value="KAG2439631.1"/>
    <property type="molecule type" value="Genomic_DNA"/>
</dbReference>
<gene>
    <name evidence="2" type="ORF">HXX76_004983</name>
</gene>
<feature type="compositionally biased region" description="Gly residues" evidence="1">
    <location>
        <begin position="257"/>
        <end position="266"/>
    </location>
</feature>
<dbReference type="AlphaFoldDB" id="A0A835W8F8"/>
<feature type="compositionally biased region" description="Low complexity" evidence="1">
    <location>
        <begin position="78"/>
        <end position="96"/>
    </location>
</feature>
<organism evidence="2 3">
    <name type="scientific">Chlamydomonas incerta</name>
    <dbReference type="NCBI Taxonomy" id="51695"/>
    <lineage>
        <taxon>Eukaryota</taxon>
        <taxon>Viridiplantae</taxon>
        <taxon>Chlorophyta</taxon>
        <taxon>core chlorophytes</taxon>
        <taxon>Chlorophyceae</taxon>
        <taxon>CS clade</taxon>
        <taxon>Chlamydomonadales</taxon>
        <taxon>Chlamydomonadaceae</taxon>
        <taxon>Chlamydomonas</taxon>
    </lineage>
</organism>
<feature type="region of interest" description="Disordered" evidence="1">
    <location>
        <begin position="1"/>
        <end position="268"/>
    </location>
</feature>
<feature type="region of interest" description="Disordered" evidence="1">
    <location>
        <begin position="340"/>
        <end position="371"/>
    </location>
</feature>
<feature type="compositionally biased region" description="Low complexity" evidence="1">
    <location>
        <begin position="103"/>
        <end position="114"/>
    </location>
</feature>
<sequence length="902" mass="91170">MEDGEGGGLPGPSRPQERAPEQAEQEPAGERVTRSRSRLQGAASVASPRLPPRGRPAGSRRALAPVLEAETASGGAAGPAAGRQQAGAAGAPPQQRVSGEVRGNPAAAGAPPALGAGGGRSQGNSQRAHHPAPGPASGPAAGAAGPPGQGAAAAAAGPDRLPAHSGPGAGSLLGAGQGEELEGTDSGGAPGAGGSRGRGPQGQGALQGLGAPRAAGSHERPAPAGRGPGCPPRRGQGALQGLGAPRAAGSHECASQGRGGASGGGADPEAEPWLAFGYTQREWLRMGALRAEAQAALDRGMAHAEATGLICYNTDGTRPPPGMRIDPLGRLIYPRPAADRHPELQEGPAWQQGPQPNKHAPPPPAQPPADRRYMDQVEEEDAEAEVVARQILASAAAAADPVQTLARLIREGSRKRGRGDPAAAAGGAWAELGSADAYAPEHPMAAPPAPVAGGGRGAGPGGGRLSGAGAAVPSLNPLWAPAAQAAGPGAGAAPGWGGAAPFWALRGSGGGSSGGGGAGVTLEQRQEIDRQMLGYVDSECSEVAEVVLQGMMQAAINAVPGVEPHALALAIWDAVFQAAQGPTDRLSRICGGLCVQPPAPSWRAATAPATTGETIRVTVRNRLNELKAELDQHARVSRTTAVFLHRAAQSLADTDVVREVMAHLQSMQESRQLTESGARVMRGFQAAVELRQLRGQAPTREEWKAGRIPAVVQLARMAAELERGTAETSKGLYKRADQDSWGGGGAWGAGAPAWGSGGAGVGPPARPAASWGGGGGGSFAGSLAYAAPEPSVVSGPQGPYGAAGLGPYGPAAPPAYHAEHRAPQPPRNGFPANKDLRDDLWAAVRQTRVGKEWGPKEKGRLRSWLRAEKICCDQFANGPHEKCADKDRRCGVSQGELLELLK</sequence>
<name>A0A835W8F8_CHLIN</name>
<evidence type="ECO:0000313" key="2">
    <source>
        <dbReference type="EMBL" id="KAG2439631.1"/>
    </source>
</evidence>
<feature type="compositionally biased region" description="Gly residues" evidence="1">
    <location>
        <begin position="167"/>
        <end position="177"/>
    </location>
</feature>
<keyword evidence="3" id="KW-1185">Reference proteome</keyword>
<accession>A0A835W8F8</accession>
<feature type="compositionally biased region" description="Gly residues" evidence="1">
    <location>
        <begin position="1"/>
        <end position="10"/>
    </location>
</feature>
<proteinExistence type="predicted"/>
<feature type="compositionally biased region" description="Gly residues" evidence="1">
    <location>
        <begin position="185"/>
        <end position="207"/>
    </location>
</feature>
<reference evidence="2" key="1">
    <citation type="journal article" date="2020" name="bioRxiv">
        <title>Comparative genomics of Chlamydomonas.</title>
        <authorList>
            <person name="Craig R.J."/>
            <person name="Hasan A.R."/>
            <person name="Ness R.W."/>
            <person name="Keightley P.D."/>
        </authorList>
    </citation>
    <scope>NUCLEOTIDE SEQUENCE</scope>
    <source>
        <strain evidence="2">SAG 7.73</strain>
    </source>
</reference>
<dbReference type="Proteomes" id="UP000650467">
    <property type="component" value="Unassembled WGS sequence"/>
</dbReference>
<protein>
    <submittedName>
        <fullName evidence="2">Uncharacterized protein</fullName>
    </submittedName>
</protein>
<evidence type="ECO:0000313" key="3">
    <source>
        <dbReference type="Proteomes" id="UP000650467"/>
    </source>
</evidence>